<keyword evidence="1" id="KW-0413">Isomerase</keyword>
<organism evidence="1 2">
    <name type="scientific">Flagellimonas algicola</name>
    <dbReference type="NCBI Taxonomy" id="2583815"/>
    <lineage>
        <taxon>Bacteria</taxon>
        <taxon>Pseudomonadati</taxon>
        <taxon>Bacteroidota</taxon>
        <taxon>Flavobacteriia</taxon>
        <taxon>Flavobacteriales</taxon>
        <taxon>Flavobacteriaceae</taxon>
        <taxon>Flagellimonas</taxon>
    </lineage>
</organism>
<dbReference type="Proteomes" id="UP000751614">
    <property type="component" value="Unassembled WGS sequence"/>
</dbReference>
<name>A0ABY2WLM7_9FLAO</name>
<dbReference type="PANTHER" id="PTHR34389">
    <property type="entry name" value="L-RHAMNOSE MUTAROTASE"/>
    <property type="match status" value="1"/>
</dbReference>
<dbReference type="Gene3D" id="3.30.70.100">
    <property type="match status" value="1"/>
</dbReference>
<dbReference type="InterPro" id="IPR008000">
    <property type="entry name" value="Rham/fucose_mutarotase"/>
</dbReference>
<reference evidence="1 2" key="1">
    <citation type="submission" date="2019-05" db="EMBL/GenBank/DDBJ databases">
        <title>Flagellimonas sp. AsT0115, sp. nov., isolated from a marine red algae, Asparagopsis taxiformis.</title>
        <authorList>
            <person name="Kim J."/>
            <person name="Jeong S.E."/>
            <person name="Jeon C.O."/>
        </authorList>
    </citation>
    <scope>NUCLEOTIDE SEQUENCE [LARGE SCALE GENOMIC DNA]</scope>
    <source>
        <strain evidence="1 2">AsT0115</strain>
    </source>
</reference>
<dbReference type="EC" id="5.1.3.32" evidence="1"/>
<dbReference type="SUPFAM" id="SSF54909">
    <property type="entry name" value="Dimeric alpha+beta barrel"/>
    <property type="match status" value="1"/>
</dbReference>
<protein>
    <submittedName>
        <fullName evidence="1">L-rhamnose mutarotase</fullName>
        <ecNumber evidence="1">5.1.3.32</ecNumber>
    </submittedName>
</protein>
<dbReference type="EMBL" id="VCNI01000002">
    <property type="protein sequence ID" value="TMU55768.1"/>
    <property type="molecule type" value="Genomic_DNA"/>
</dbReference>
<accession>A0ABY2WLM7</accession>
<dbReference type="Pfam" id="PF05336">
    <property type="entry name" value="rhaM"/>
    <property type="match status" value="1"/>
</dbReference>
<sequence length="124" mass="14422">MSSCSTTSKVNSKPEVKRIGMVIKLNPKFINEYKALHADSNPGVRDLLTKYGIRNFSIFLHELEPGEFYEFGYYEYVGEDFEGDMEKMADEKRTIEWLKVCDPMQIPLKGATSWTTMEQVYFNQ</sequence>
<dbReference type="InterPro" id="IPR011008">
    <property type="entry name" value="Dimeric_a/b-barrel"/>
</dbReference>
<evidence type="ECO:0000313" key="2">
    <source>
        <dbReference type="Proteomes" id="UP000751614"/>
    </source>
</evidence>
<evidence type="ECO:0000313" key="1">
    <source>
        <dbReference type="EMBL" id="TMU55768.1"/>
    </source>
</evidence>
<gene>
    <name evidence="1" type="ORF">FGG15_10465</name>
</gene>
<keyword evidence="2" id="KW-1185">Reference proteome</keyword>
<proteinExistence type="predicted"/>
<dbReference type="GO" id="GO:0062192">
    <property type="term" value="F:L-rhamnose mutarotase activity"/>
    <property type="evidence" value="ECO:0007669"/>
    <property type="project" value="UniProtKB-EC"/>
</dbReference>
<comment type="caution">
    <text evidence="1">The sequence shown here is derived from an EMBL/GenBank/DDBJ whole genome shotgun (WGS) entry which is preliminary data.</text>
</comment>
<dbReference type="PANTHER" id="PTHR34389:SF2">
    <property type="entry name" value="L-RHAMNOSE MUTAROTASE"/>
    <property type="match status" value="1"/>
</dbReference>